<comment type="caution">
    <text evidence="1">The sequence shown here is derived from an EMBL/GenBank/DDBJ whole genome shotgun (WGS) entry which is preliminary data.</text>
</comment>
<name>A0A2T6BCH0_9BACL</name>
<evidence type="ECO:0008006" key="3">
    <source>
        <dbReference type="Google" id="ProtNLM"/>
    </source>
</evidence>
<organism evidence="1 2">
    <name type="scientific">Melghirimyces profundicolus</name>
    <dbReference type="NCBI Taxonomy" id="1242148"/>
    <lineage>
        <taxon>Bacteria</taxon>
        <taxon>Bacillati</taxon>
        <taxon>Bacillota</taxon>
        <taxon>Bacilli</taxon>
        <taxon>Bacillales</taxon>
        <taxon>Thermoactinomycetaceae</taxon>
        <taxon>Melghirimyces</taxon>
    </lineage>
</organism>
<dbReference type="AlphaFoldDB" id="A0A2T6BCH0"/>
<sequence length="68" mass="8027">MKREPKPLSQLKTRDEIVKRRMEAALGTLKHEGMTLRQREKELLEANLRGEISDEEFFRRACEIAKKS</sequence>
<keyword evidence="2" id="KW-1185">Reference proteome</keyword>
<dbReference type="Proteomes" id="UP000244240">
    <property type="component" value="Unassembled WGS sequence"/>
</dbReference>
<accession>A0A2T6BCH0</accession>
<evidence type="ECO:0000313" key="1">
    <source>
        <dbReference type="EMBL" id="PTX53753.1"/>
    </source>
</evidence>
<gene>
    <name evidence="1" type="ORF">C8P63_12641</name>
</gene>
<protein>
    <recommendedName>
        <fullName evidence="3">Antitoxin VbhA domain-containing protein</fullName>
    </recommendedName>
</protein>
<proteinExistence type="predicted"/>
<reference evidence="1 2" key="1">
    <citation type="submission" date="2018-04" db="EMBL/GenBank/DDBJ databases">
        <title>Genomic Encyclopedia of Archaeal and Bacterial Type Strains, Phase II (KMG-II): from individual species to whole genera.</title>
        <authorList>
            <person name="Goeker M."/>
        </authorList>
    </citation>
    <scope>NUCLEOTIDE SEQUENCE [LARGE SCALE GENOMIC DNA]</scope>
    <source>
        <strain evidence="1 2">DSM 45787</strain>
    </source>
</reference>
<dbReference type="EMBL" id="QBKR01000026">
    <property type="protein sequence ID" value="PTX53753.1"/>
    <property type="molecule type" value="Genomic_DNA"/>
</dbReference>
<evidence type="ECO:0000313" key="2">
    <source>
        <dbReference type="Proteomes" id="UP000244240"/>
    </source>
</evidence>